<reference evidence="3 4" key="1">
    <citation type="submission" date="2024-05" db="EMBL/GenBank/DDBJ databases">
        <title>Genetic variation in Jamaican populations of the coffee berry borer (Hypothenemus hampei).</title>
        <authorList>
            <person name="Errbii M."/>
            <person name="Myrie A."/>
        </authorList>
    </citation>
    <scope>NUCLEOTIDE SEQUENCE [LARGE SCALE GENOMIC DNA]</scope>
    <source>
        <strain evidence="3">JA-Hopewell-2020-01-JO</strain>
        <tissue evidence="3">Whole body</tissue>
    </source>
</reference>
<dbReference type="SUPFAM" id="SSF46938">
    <property type="entry name" value="CRAL/TRIO N-terminal domain"/>
    <property type="match status" value="1"/>
</dbReference>
<accession>A0ABD1E8T5</accession>
<evidence type="ECO:0008006" key="5">
    <source>
        <dbReference type="Google" id="ProtNLM"/>
    </source>
</evidence>
<feature type="domain" description="CRAL-TRIO" evidence="1">
    <location>
        <begin position="76"/>
        <end position="247"/>
    </location>
</feature>
<dbReference type="InterPro" id="IPR009038">
    <property type="entry name" value="GOLD_dom"/>
</dbReference>
<dbReference type="AlphaFoldDB" id="A0ABD1E8T5"/>
<dbReference type="SMART" id="SM01100">
    <property type="entry name" value="CRAL_TRIO_N"/>
    <property type="match status" value="1"/>
</dbReference>
<dbReference type="InterPro" id="IPR036273">
    <property type="entry name" value="CRAL/TRIO_N_dom_sf"/>
</dbReference>
<comment type="caution">
    <text evidence="3">The sequence shown here is derived from an EMBL/GenBank/DDBJ whole genome shotgun (WGS) entry which is preliminary data.</text>
</comment>
<dbReference type="InterPro" id="IPR011074">
    <property type="entry name" value="CRAL/TRIO_N_dom"/>
</dbReference>
<sequence length="422" mass="48829">MSDRNTVYDDDKKFALMKLKRNMRDVLKPHQLEDSFLARWLGARSWNVDAAEEMLRQSLKWRTQWEVDGALKDWIQPEVVQLYYPYGISGVDNDGCPVIIIRFAELDVFGLLHSASRQDLIRSTIQILENIMQMAADNGKSTIIVICDMEDFSLKQYTWRPAAEYVISLLQTYEANYPEILKACYIINAPSVFAIAFTIVKRFLNEYTISKIRIFKKDPKKWKAILLSNISPDQLPRHYGGSLVDPDGDERYRTKINQGGKVPETYYIKKVDQIENETHQHQHEYVTTVIKKGDKLTLDFTVTDDDCFLRWDFRTEEHDIRFGITLKDATGNTTPAIRYSRVSSHQIDEKGVLACQAPATYTVTFDNSYSVMRNKKIHYCIYLTPPLKKIDILPTEEVVTILEAAKIDLDQEVNDADYSTDF</sequence>
<proteinExistence type="predicted"/>
<dbReference type="Gene3D" id="3.40.525.10">
    <property type="entry name" value="CRAL-TRIO lipid binding domain"/>
    <property type="match status" value="1"/>
</dbReference>
<evidence type="ECO:0000313" key="3">
    <source>
        <dbReference type="EMBL" id="KAL1490978.1"/>
    </source>
</evidence>
<name>A0ABD1E8T5_HYPHA</name>
<dbReference type="PANTHER" id="PTHR23324:SF83">
    <property type="entry name" value="SEC14-LIKE PROTEIN 2"/>
    <property type="match status" value="1"/>
</dbReference>
<organism evidence="3 4">
    <name type="scientific">Hypothenemus hampei</name>
    <name type="common">Coffee berry borer</name>
    <dbReference type="NCBI Taxonomy" id="57062"/>
    <lineage>
        <taxon>Eukaryota</taxon>
        <taxon>Metazoa</taxon>
        <taxon>Ecdysozoa</taxon>
        <taxon>Arthropoda</taxon>
        <taxon>Hexapoda</taxon>
        <taxon>Insecta</taxon>
        <taxon>Pterygota</taxon>
        <taxon>Neoptera</taxon>
        <taxon>Endopterygota</taxon>
        <taxon>Coleoptera</taxon>
        <taxon>Polyphaga</taxon>
        <taxon>Cucujiformia</taxon>
        <taxon>Curculionidae</taxon>
        <taxon>Scolytinae</taxon>
        <taxon>Hypothenemus</taxon>
    </lineage>
</organism>
<gene>
    <name evidence="3" type="ORF">ABEB36_011645</name>
</gene>
<evidence type="ECO:0000259" key="2">
    <source>
        <dbReference type="PROSITE" id="PS50866"/>
    </source>
</evidence>
<dbReference type="EMBL" id="JBDJPC010000009">
    <property type="protein sequence ID" value="KAL1490978.1"/>
    <property type="molecule type" value="Genomic_DNA"/>
</dbReference>
<dbReference type="SUPFAM" id="SSF101576">
    <property type="entry name" value="Supernatant protein factor (SPF), C-terminal domain"/>
    <property type="match status" value="1"/>
</dbReference>
<dbReference type="InterPro" id="IPR036598">
    <property type="entry name" value="GOLD_dom_sf"/>
</dbReference>
<evidence type="ECO:0000313" key="4">
    <source>
        <dbReference type="Proteomes" id="UP001566132"/>
    </source>
</evidence>
<dbReference type="PROSITE" id="PS50191">
    <property type="entry name" value="CRAL_TRIO"/>
    <property type="match status" value="1"/>
</dbReference>
<dbReference type="SUPFAM" id="SSF52087">
    <property type="entry name" value="CRAL/TRIO domain"/>
    <property type="match status" value="1"/>
</dbReference>
<dbReference type="InterPro" id="IPR001251">
    <property type="entry name" value="CRAL-TRIO_dom"/>
</dbReference>
<protein>
    <recommendedName>
        <fullName evidence="5">SEC14-like protein 2</fullName>
    </recommendedName>
</protein>
<dbReference type="PANTHER" id="PTHR23324">
    <property type="entry name" value="SEC14 RELATED PROTEIN"/>
    <property type="match status" value="1"/>
</dbReference>
<dbReference type="SMART" id="SM00516">
    <property type="entry name" value="SEC14"/>
    <property type="match status" value="1"/>
</dbReference>
<feature type="domain" description="GOLD" evidence="2">
    <location>
        <begin position="283"/>
        <end position="383"/>
    </location>
</feature>
<dbReference type="InterPro" id="IPR051064">
    <property type="entry name" value="SEC14/CRAL-TRIO_domain"/>
</dbReference>
<keyword evidence="4" id="KW-1185">Reference proteome</keyword>
<dbReference type="CDD" id="cd00170">
    <property type="entry name" value="SEC14"/>
    <property type="match status" value="1"/>
</dbReference>
<dbReference type="Gene3D" id="2.60.120.680">
    <property type="entry name" value="GOLD domain"/>
    <property type="match status" value="1"/>
</dbReference>
<dbReference type="InterPro" id="IPR036865">
    <property type="entry name" value="CRAL-TRIO_dom_sf"/>
</dbReference>
<dbReference type="Pfam" id="PF00650">
    <property type="entry name" value="CRAL_TRIO"/>
    <property type="match status" value="1"/>
</dbReference>
<dbReference type="Proteomes" id="UP001566132">
    <property type="component" value="Unassembled WGS sequence"/>
</dbReference>
<dbReference type="PROSITE" id="PS50866">
    <property type="entry name" value="GOLD"/>
    <property type="match status" value="1"/>
</dbReference>
<evidence type="ECO:0000259" key="1">
    <source>
        <dbReference type="PROSITE" id="PS50191"/>
    </source>
</evidence>